<dbReference type="Gene3D" id="3.30.565.10">
    <property type="entry name" value="Histidine kinase-like ATPase, C-terminal domain"/>
    <property type="match status" value="1"/>
</dbReference>
<reference evidence="3 4" key="1">
    <citation type="submission" date="2018-03" db="EMBL/GenBank/DDBJ databases">
        <title>Genomic Encyclopedia of Archaeal and Bacterial Type Strains, Phase II (KMG-II): from individual species to whole genera.</title>
        <authorList>
            <person name="Goeker M."/>
        </authorList>
    </citation>
    <scope>NUCLEOTIDE SEQUENCE [LARGE SCALE GENOMIC DNA]</scope>
    <source>
        <strain evidence="3 4">DSM 28354</strain>
    </source>
</reference>
<dbReference type="PANTHER" id="PTHR34220">
    <property type="entry name" value="SENSOR HISTIDINE KINASE YPDA"/>
    <property type="match status" value="1"/>
</dbReference>
<evidence type="ECO:0000313" key="4">
    <source>
        <dbReference type="Proteomes" id="UP000238375"/>
    </source>
</evidence>
<feature type="transmembrane region" description="Helical" evidence="1">
    <location>
        <begin position="40"/>
        <end position="66"/>
    </location>
</feature>
<protein>
    <submittedName>
        <fullName evidence="3">Histidine kinase</fullName>
    </submittedName>
</protein>
<dbReference type="EMBL" id="PVTE01000001">
    <property type="protein sequence ID" value="PRY47060.1"/>
    <property type="molecule type" value="Genomic_DNA"/>
</dbReference>
<feature type="transmembrane region" description="Helical" evidence="1">
    <location>
        <begin position="75"/>
        <end position="92"/>
    </location>
</feature>
<sequence length="348" mass="39707">MMKTGQQPFRKPNRSDWVLIGVLWVMAFPFMVAGNWEHPWWFILSGWVLNVATHTGPVLVIVYVLFPAFLFTRRYGLLFLSMLAVLAFFGLVDQLLIWQRYHAGQPFRWYDVLYSFIDVATQAGVLAAVLTGKHFFETQQRLIRAEKERTEAELRHLKAQIDPHFLFNNLNVLGALIERSPEQASAYLHRFSALYRYLIRNKEEDVVPLADELAFLNDYSYLIRQRFGRAYEIVTTVHIPDTLAVLVLPGSLQTLVENAVKHNQGSETDPLLVELTITDDTAVVRNERRPKLTPVESTGTGLKNVQARYALLSDKTVRIQSTAAEFVVSLPILRPVPIDSPNPALIHP</sequence>
<evidence type="ECO:0000256" key="1">
    <source>
        <dbReference type="SAM" id="Phobius"/>
    </source>
</evidence>
<keyword evidence="1" id="KW-1133">Transmembrane helix</keyword>
<keyword evidence="1" id="KW-0472">Membrane</keyword>
<dbReference type="InterPro" id="IPR050640">
    <property type="entry name" value="Bact_2-comp_sensor_kinase"/>
</dbReference>
<dbReference type="PANTHER" id="PTHR34220:SF7">
    <property type="entry name" value="SENSOR HISTIDINE KINASE YPDA"/>
    <property type="match status" value="1"/>
</dbReference>
<organism evidence="3 4">
    <name type="scientific">Spirosoma oryzae</name>
    <dbReference type="NCBI Taxonomy" id="1469603"/>
    <lineage>
        <taxon>Bacteria</taxon>
        <taxon>Pseudomonadati</taxon>
        <taxon>Bacteroidota</taxon>
        <taxon>Cytophagia</taxon>
        <taxon>Cytophagales</taxon>
        <taxon>Cytophagaceae</taxon>
        <taxon>Spirosoma</taxon>
    </lineage>
</organism>
<name>A0A2T0TMU9_9BACT</name>
<dbReference type="Proteomes" id="UP000238375">
    <property type="component" value="Unassembled WGS sequence"/>
</dbReference>
<feature type="domain" description="Signal transduction histidine kinase internal region" evidence="2">
    <location>
        <begin position="152"/>
        <end position="229"/>
    </location>
</feature>
<dbReference type="GO" id="GO:0016020">
    <property type="term" value="C:membrane"/>
    <property type="evidence" value="ECO:0007669"/>
    <property type="project" value="InterPro"/>
</dbReference>
<comment type="caution">
    <text evidence="3">The sequence shown here is derived from an EMBL/GenBank/DDBJ whole genome shotgun (WGS) entry which is preliminary data.</text>
</comment>
<dbReference type="Pfam" id="PF06580">
    <property type="entry name" value="His_kinase"/>
    <property type="match status" value="1"/>
</dbReference>
<dbReference type="InterPro" id="IPR036890">
    <property type="entry name" value="HATPase_C_sf"/>
</dbReference>
<gene>
    <name evidence="3" type="ORF">CLV58_101124</name>
</gene>
<feature type="transmembrane region" description="Helical" evidence="1">
    <location>
        <begin position="16"/>
        <end position="34"/>
    </location>
</feature>
<keyword evidence="3" id="KW-0808">Transferase</keyword>
<dbReference type="OrthoDB" id="927174at2"/>
<dbReference type="InterPro" id="IPR010559">
    <property type="entry name" value="Sig_transdc_His_kin_internal"/>
</dbReference>
<evidence type="ECO:0000259" key="2">
    <source>
        <dbReference type="Pfam" id="PF06580"/>
    </source>
</evidence>
<keyword evidence="3" id="KW-0418">Kinase</keyword>
<dbReference type="AlphaFoldDB" id="A0A2T0TMU9"/>
<keyword evidence="4" id="KW-1185">Reference proteome</keyword>
<dbReference type="SUPFAM" id="SSF55874">
    <property type="entry name" value="ATPase domain of HSP90 chaperone/DNA topoisomerase II/histidine kinase"/>
    <property type="match status" value="1"/>
</dbReference>
<keyword evidence="1" id="KW-0812">Transmembrane</keyword>
<dbReference type="GO" id="GO:0000155">
    <property type="term" value="F:phosphorelay sensor kinase activity"/>
    <property type="evidence" value="ECO:0007669"/>
    <property type="project" value="InterPro"/>
</dbReference>
<accession>A0A2T0TMU9</accession>
<proteinExistence type="predicted"/>
<evidence type="ECO:0000313" key="3">
    <source>
        <dbReference type="EMBL" id="PRY47060.1"/>
    </source>
</evidence>